<dbReference type="PROSITE" id="PS50206">
    <property type="entry name" value="RHODANESE_3"/>
    <property type="match status" value="1"/>
</dbReference>
<reference evidence="2 3" key="1">
    <citation type="journal article" date="2017" name="Mol. Biol. Evol.">
        <title>The 4-celled Tetrabaena socialis nuclear genome reveals the essential components for genetic control of cell number at the origin of multicellularity in the volvocine lineage.</title>
        <authorList>
            <person name="Featherston J."/>
            <person name="Arakaki Y."/>
            <person name="Hanschen E.R."/>
            <person name="Ferris P.J."/>
            <person name="Michod R.E."/>
            <person name="Olson B.J.S.C."/>
            <person name="Nozaki H."/>
            <person name="Durand P.M."/>
        </authorList>
    </citation>
    <scope>NUCLEOTIDE SEQUENCE [LARGE SCALE GENOMIC DNA]</scope>
    <source>
        <strain evidence="2 3">NIES-571</strain>
    </source>
</reference>
<dbReference type="InterPro" id="IPR036873">
    <property type="entry name" value="Rhodanese-like_dom_sf"/>
</dbReference>
<accession>A0A2J7ZSM1</accession>
<dbReference type="Proteomes" id="UP000236333">
    <property type="component" value="Unassembled WGS sequence"/>
</dbReference>
<keyword evidence="2" id="KW-0808">Transferase</keyword>
<feature type="domain" description="Rhodanese" evidence="1">
    <location>
        <begin position="47"/>
        <end position="139"/>
    </location>
</feature>
<dbReference type="PANTHER" id="PTHR45431:SF3">
    <property type="entry name" value="RHODANESE-LIKE DOMAIN-CONTAINING PROTEIN 15, CHLOROPLASTIC"/>
    <property type="match status" value="1"/>
</dbReference>
<dbReference type="OrthoDB" id="566238at2759"/>
<dbReference type="InterPro" id="IPR001763">
    <property type="entry name" value="Rhodanese-like_dom"/>
</dbReference>
<dbReference type="EMBL" id="PGGS01000526">
    <property type="protein sequence ID" value="PNH03271.1"/>
    <property type="molecule type" value="Genomic_DNA"/>
</dbReference>
<dbReference type="InterPro" id="IPR052367">
    <property type="entry name" value="Thiosulfate_ST/Rhodanese-like"/>
</dbReference>
<organism evidence="2 3">
    <name type="scientific">Tetrabaena socialis</name>
    <dbReference type="NCBI Taxonomy" id="47790"/>
    <lineage>
        <taxon>Eukaryota</taxon>
        <taxon>Viridiplantae</taxon>
        <taxon>Chlorophyta</taxon>
        <taxon>core chlorophytes</taxon>
        <taxon>Chlorophyceae</taxon>
        <taxon>CS clade</taxon>
        <taxon>Chlamydomonadales</taxon>
        <taxon>Tetrabaenaceae</taxon>
        <taxon>Tetrabaena</taxon>
    </lineage>
</organism>
<evidence type="ECO:0000259" key="1">
    <source>
        <dbReference type="PROSITE" id="PS50206"/>
    </source>
</evidence>
<dbReference type="Gene3D" id="3.40.250.10">
    <property type="entry name" value="Rhodanese-like domain"/>
    <property type="match status" value="1"/>
</dbReference>
<proteinExistence type="predicted"/>
<gene>
    <name evidence="2" type="ORF">TSOC_010689</name>
</gene>
<dbReference type="PANTHER" id="PTHR45431">
    <property type="entry name" value="RHODANESE-LIKE DOMAIN-CONTAINING PROTEIN 15, CHLOROPLASTIC"/>
    <property type="match status" value="1"/>
</dbReference>
<dbReference type="SUPFAM" id="SSF52821">
    <property type="entry name" value="Rhodanese/Cell cycle control phosphatase"/>
    <property type="match status" value="1"/>
</dbReference>
<keyword evidence="3" id="KW-1185">Reference proteome</keyword>
<dbReference type="CDD" id="cd00158">
    <property type="entry name" value="RHOD"/>
    <property type="match status" value="1"/>
</dbReference>
<comment type="caution">
    <text evidence="2">The sequence shown here is derived from an EMBL/GenBank/DDBJ whole genome shotgun (WGS) entry which is preliminary data.</text>
</comment>
<evidence type="ECO:0000313" key="2">
    <source>
        <dbReference type="EMBL" id="PNH03271.1"/>
    </source>
</evidence>
<dbReference type="SMART" id="SM00450">
    <property type="entry name" value="RHOD"/>
    <property type="match status" value="1"/>
</dbReference>
<name>A0A2J7ZSM1_9CHLO</name>
<dbReference type="GO" id="GO:0016740">
    <property type="term" value="F:transferase activity"/>
    <property type="evidence" value="ECO:0007669"/>
    <property type="project" value="UniProtKB-KW"/>
</dbReference>
<evidence type="ECO:0000313" key="3">
    <source>
        <dbReference type="Proteomes" id="UP000236333"/>
    </source>
</evidence>
<protein>
    <submittedName>
        <fullName evidence="2">Thiosulfate sulfurtransferase 16, chloroplastic</fullName>
    </submittedName>
</protein>
<sequence length="139" mass="14714">MLARVCRASALHARARPALLPSGRRPLHVTRATSSTVMPAEAQELIKAEGYKYLDVRTPAEFSAGHAPAAVNVDVFDPDFVAGVQRAFPDKAESLLVGCKAGRRSLTAIGLLSQAGYTDLVNLTGGFDLWAAQGLPLEA</sequence>
<dbReference type="Pfam" id="PF00581">
    <property type="entry name" value="Rhodanese"/>
    <property type="match status" value="1"/>
</dbReference>
<dbReference type="AlphaFoldDB" id="A0A2J7ZSM1"/>